<evidence type="ECO:0000313" key="2">
    <source>
        <dbReference type="Proteomes" id="UP000314294"/>
    </source>
</evidence>
<sequence length="159" mass="17190">MGVIPHSTVPFDEVSVEGDVEVHVVAVDGVLSQPLVQADPYLVLEPQLQHQALALHDGAVAGLRVHDGLLRVVEHDVQVRLFEVPRVDVDVEEVDPRHPAHKLPIEHVEVVVEVDEDGVEHERLVGLLAVEGLAAAHAEGRVLDFAGVTRETRPALGAL</sequence>
<organism evidence="1 2">
    <name type="scientific">Liparis tanakae</name>
    <name type="common">Tanaka's snailfish</name>
    <dbReference type="NCBI Taxonomy" id="230148"/>
    <lineage>
        <taxon>Eukaryota</taxon>
        <taxon>Metazoa</taxon>
        <taxon>Chordata</taxon>
        <taxon>Craniata</taxon>
        <taxon>Vertebrata</taxon>
        <taxon>Euteleostomi</taxon>
        <taxon>Actinopterygii</taxon>
        <taxon>Neopterygii</taxon>
        <taxon>Teleostei</taxon>
        <taxon>Neoteleostei</taxon>
        <taxon>Acanthomorphata</taxon>
        <taxon>Eupercaria</taxon>
        <taxon>Perciformes</taxon>
        <taxon>Cottioidei</taxon>
        <taxon>Cottales</taxon>
        <taxon>Liparidae</taxon>
        <taxon>Liparis</taxon>
    </lineage>
</organism>
<gene>
    <name evidence="1" type="ORF">EYF80_042179</name>
</gene>
<name>A0A4Z2G235_9TELE</name>
<evidence type="ECO:0000313" key="1">
    <source>
        <dbReference type="EMBL" id="TNN47618.1"/>
    </source>
</evidence>
<keyword evidence="2" id="KW-1185">Reference proteome</keyword>
<protein>
    <submittedName>
        <fullName evidence="1">Uncharacterized protein</fullName>
    </submittedName>
</protein>
<dbReference type="AlphaFoldDB" id="A0A4Z2G235"/>
<dbReference type="EMBL" id="SRLO01000732">
    <property type="protein sequence ID" value="TNN47618.1"/>
    <property type="molecule type" value="Genomic_DNA"/>
</dbReference>
<reference evidence="1 2" key="1">
    <citation type="submission" date="2019-03" db="EMBL/GenBank/DDBJ databases">
        <title>First draft genome of Liparis tanakae, snailfish: a comprehensive survey of snailfish specific genes.</title>
        <authorList>
            <person name="Kim W."/>
            <person name="Song I."/>
            <person name="Jeong J.-H."/>
            <person name="Kim D."/>
            <person name="Kim S."/>
            <person name="Ryu S."/>
            <person name="Song J.Y."/>
            <person name="Lee S.K."/>
        </authorList>
    </citation>
    <scope>NUCLEOTIDE SEQUENCE [LARGE SCALE GENOMIC DNA]</scope>
    <source>
        <tissue evidence="1">Muscle</tissue>
    </source>
</reference>
<accession>A0A4Z2G235</accession>
<proteinExistence type="predicted"/>
<dbReference type="Proteomes" id="UP000314294">
    <property type="component" value="Unassembled WGS sequence"/>
</dbReference>
<comment type="caution">
    <text evidence="1">The sequence shown here is derived from an EMBL/GenBank/DDBJ whole genome shotgun (WGS) entry which is preliminary data.</text>
</comment>